<name>A0A183F278_HELPZ</name>
<dbReference type="AlphaFoldDB" id="A0A183F278"/>
<evidence type="ECO:0000313" key="2">
    <source>
        <dbReference type="EMBL" id="VDO18591.1"/>
    </source>
</evidence>
<accession>A0A183F278</accession>
<evidence type="ECO:0000313" key="3">
    <source>
        <dbReference type="Proteomes" id="UP000050761"/>
    </source>
</evidence>
<reference evidence="2 3" key="1">
    <citation type="submission" date="2018-11" db="EMBL/GenBank/DDBJ databases">
        <authorList>
            <consortium name="Pathogen Informatics"/>
        </authorList>
    </citation>
    <scope>NUCLEOTIDE SEQUENCE [LARGE SCALE GENOMIC DNA]</scope>
</reference>
<accession>A0A3P7TCJ8</accession>
<sequence length="116" mass="12846">MDSPVTLYPNRPGKLATTTPKTVQKRGEPLVCVPHDTTLFGAAHKNPTCIYRGGTTLAALRRPARYSSPLRGHRQLSMASFRGTKPPAVRPTFTRVSLHDSIIKLVVHRVNYNTIN</sequence>
<dbReference type="EMBL" id="UZAH01000136">
    <property type="protein sequence ID" value="VDO18591.1"/>
    <property type="molecule type" value="Genomic_DNA"/>
</dbReference>
<protein>
    <submittedName>
        <fullName evidence="2 4">Uncharacterized protein</fullName>
    </submittedName>
</protein>
<dbReference type="WBParaSite" id="HPBE_0000020801-mRNA-1">
    <property type="protein sequence ID" value="HPBE_0000020801-mRNA-1"/>
    <property type="gene ID" value="HPBE_0000020801"/>
</dbReference>
<gene>
    <name evidence="2" type="ORF">HPBE_LOCUS209</name>
</gene>
<evidence type="ECO:0000313" key="4">
    <source>
        <dbReference type="WBParaSite" id="HPBE_0000020801-mRNA-1"/>
    </source>
</evidence>
<dbReference type="Proteomes" id="UP000050761">
    <property type="component" value="Unassembled WGS sequence"/>
</dbReference>
<proteinExistence type="predicted"/>
<organism evidence="3 4">
    <name type="scientific">Heligmosomoides polygyrus</name>
    <name type="common">Parasitic roundworm</name>
    <dbReference type="NCBI Taxonomy" id="6339"/>
    <lineage>
        <taxon>Eukaryota</taxon>
        <taxon>Metazoa</taxon>
        <taxon>Ecdysozoa</taxon>
        <taxon>Nematoda</taxon>
        <taxon>Chromadorea</taxon>
        <taxon>Rhabditida</taxon>
        <taxon>Rhabditina</taxon>
        <taxon>Rhabditomorpha</taxon>
        <taxon>Strongyloidea</taxon>
        <taxon>Heligmosomidae</taxon>
        <taxon>Heligmosomoides</taxon>
    </lineage>
</organism>
<feature type="region of interest" description="Disordered" evidence="1">
    <location>
        <begin position="1"/>
        <end position="22"/>
    </location>
</feature>
<evidence type="ECO:0000256" key="1">
    <source>
        <dbReference type="SAM" id="MobiDB-lite"/>
    </source>
</evidence>
<keyword evidence="3" id="KW-1185">Reference proteome</keyword>
<reference evidence="4" key="2">
    <citation type="submission" date="2019-09" db="UniProtKB">
        <authorList>
            <consortium name="WormBaseParasite"/>
        </authorList>
    </citation>
    <scope>IDENTIFICATION</scope>
</reference>